<keyword evidence="2" id="KW-1185">Reference proteome</keyword>
<sequence>MPGLPPNARREKISDYKNQCSGIEWREESITSTDGTKISLCVASVNKLEVYEGKMVAHGLWTVGNASSIPPRLPFLSPILHMLGQRSSHPLVRYTMVCCSYRGYWTSKGRPSEKGIAMDAEASLEWIKDDFPRQGGKVDEPVPIVIWGQSICAGVATNLAAQARLFRPTKYMLETLYPQKWLPYRYLWPFLWNHLDSHWSLRQMRKALQDHELKAPSVVILEAGKDELVPKEHGNVLERRCQNLGVNVKKVTVGGALHTEITAKPKGRRAIVEAIENSTTASRIT</sequence>
<comment type="caution">
    <text evidence="1">The sequence shown here is derived from an EMBL/GenBank/DDBJ whole genome shotgun (WGS) entry which is preliminary data.</text>
</comment>
<dbReference type="SUPFAM" id="SSF53474">
    <property type="entry name" value="alpha/beta-Hydrolases"/>
    <property type="match status" value="1"/>
</dbReference>
<dbReference type="GO" id="GO:0016020">
    <property type="term" value="C:membrane"/>
    <property type="evidence" value="ECO:0007669"/>
    <property type="project" value="TreeGrafter"/>
</dbReference>
<dbReference type="PANTHER" id="PTHR12277">
    <property type="entry name" value="ALPHA/BETA HYDROLASE DOMAIN-CONTAINING PROTEIN"/>
    <property type="match status" value="1"/>
</dbReference>
<dbReference type="InterPro" id="IPR029058">
    <property type="entry name" value="AB_hydrolase_fold"/>
</dbReference>
<dbReference type="PANTHER" id="PTHR12277:SF64">
    <property type="entry name" value="SUPERFAMILY HYDROLASE, PUTATIVE (AFU_ORTHOLOGUE AFUA_3G01760)-RELATED"/>
    <property type="match status" value="1"/>
</dbReference>
<dbReference type="AlphaFoldDB" id="A0A1E1L0I6"/>
<dbReference type="Gene3D" id="3.40.50.1820">
    <property type="entry name" value="alpha/beta hydrolase"/>
    <property type="match status" value="1"/>
</dbReference>
<dbReference type="GO" id="GO:0008474">
    <property type="term" value="F:palmitoyl-(protein) hydrolase activity"/>
    <property type="evidence" value="ECO:0007669"/>
    <property type="project" value="TreeGrafter"/>
</dbReference>
<dbReference type="EMBL" id="FJUW01000030">
    <property type="protein sequence ID" value="CZT04019.1"/>
    <property type="molecule type" value="Genomic_DNA"/>
</dbReference>
<dbReference type="Proteomes" id="UP000178129">
    <property type="component" value="Unassembled WGS sequence"/>
</dbReference>
<evidence type="ECO:0000313" key="1">
    <source>
        <dbReference type="EMBL" id="CZT04019.1"/>
    </source>
</evidence>
<evidence type="ECO:0000313" key="2">
    <source>
        <dbReference type="Proteomes" id="UP000178129"/>
    </source>
</evidence>
<name>A0A1E1L0I6_9HELO</name>
<reference evidence="2" key="1">
    <citation type="submission" date="2016-03" db="EMBL/GenBank/DDBJ databases">
        <authorList>
            <person name="Ploux O."/>
        </authorList>
    </citation>
    <scope>NUCLEOTIDE SEQUENCE [LARGE SCALE GENOMIC DNA]</scope>
    <source>
        <strain evidence="2">UK7</strain>
    </source>
</reference>
<organism evidence="1 2">
    <name type="scientific">Rhynchosporium graminicola</name>
    <dbReference type="NCBI Taxonomy" id="2792576"/>
    <lineage>
        <taxon>Eukaryota</taxon>
        <taxon>Fungi</taxon>
        <taxon>Dikarya</taxon>
        <taxon>Ascomycota</taxon>
        <taxon>Pezizomycotina</taxon>
        <taxon>Leotiomycetes</taxon>
        <taxon>Helotiales</taxon>
        <taxon>Ploettnerulaceae</taxon>
        <taxon>Rhynchosporium</taxon>
    </lineage>
</organism>
<protein>
    <recommendedName>
        <fullName evidence="3">Alpha/beta superfamily hydrolase</fullName>
    </recommendedName>
</protein>
<gene>
    <name evidence="1" type="ORF">RCO7_05634</name>
</gene>
<dbReference type="STRING" id="914237.A0A1E1L0I6"/>
<proteinExistence type="predicted"/>
<evidence type="ECO:0008006" key="3">
    <source>
        <dbReference type="Google" id="ProtNLM"/>
    </source>
</evidence>
<accession>A0A1E1L0I6</accession>
<dbReference type="InParanoid" id="A0A1E1L0I6"/>